<proteinExistence type="predicted"/>
<evidence type="ECO:0000259" key="1">
    <source>
        <dbReference type="Pfam" id="PF23859"/>
    </source>
</evidence>
<dbReference type="RefSeq" id="WP_425547239.1">
    <property type="nucleotide sequence ID" value="NZ_BAAATZ010000029.1"/>
</dbReference>
<dbReference type="Proteomes" id="UP001501842">
    <property type="component" value="Unassembled WGS sequence"/>
</dbReference>
<sequence>MSEVAFYLGTHQPAWLTRVRVPLFVSHRRLDRYKRLPRARCRWALDSGAFTELGRHGQWTESPDTYVSAVCRYRDEVGRLAWAAPQDWLCEPFVRARTGLSVREHLERSVENCLLCYHSPSITRSIKPPRLRAYLPKVGYWLSL</sequence>
<comment type="caution">
    <text evidence="2">The sequence shown here is derived from an EMBL/GenBank/DDBJ whole genome shotgun (WGS) entry which is preliminary data.</text>
</comment>
<reference evidence="2 3" key="1">
    <citation type="journal article" date="2019" name="Int. J. Syst. Evol. Microbiol.">
        <title>The Global Catalogue of Microorganisms (GCM) 10K type strain sequencing project: providing services to taxonomists for standard genome sequencing and annotation.</title>
        <authorList>
            <consortium name="The Broad Institute Genomics Platform"/>
            <consortium name="The Broad Institute Genome Sequencing Center for Infectious Disease"/>
            <person name="Wu L."/>
            <person name="Ma J."/>
        </authorList>
    </citation>
    <scope>NUCLEOTIDE SEQUENCE [LARGE SCALE GENOMIC DNA]</scope>
    <source>
        <strain evidence="2 3">JCM 8201</strain>
    </source>
</reference>
<evidence type="ECO:0000313" key="2">
    <source>
        <dbReference type="EMBL" id="GAA2734096.1"/>
    </source>
</evidence>
<gene>
    <name evidence="2" type="ORF">GCM10010439_55630</name>
</gene>
<keyword evidence="3" id="KW-1185">Reference proteome</keyword>
<organism evidence="2 3">
    <name type="scientific">Actinocorallia aurantiaca</name>
    <dbReference type="NCBI Taxonomy" id="46204"/>
    <lineage>
        <taxon>Bacteria</taxon>
        <taxon>Bacillati</taxon>
        <taxon>Actinomycetota</taxon>
        <taxon>Actinomycetes</taxon>
        <taxon>Streptosporangiales</taxon>
        <taxon>Thermomonosporaceae</taxon>
        <taxon>Actinocorallia</taxon>
    </lineage>
</organism>
<feature type="domain" description="DeoxyPurine in DNA protein A" evidence="1">
    <location>
        <begin position="5"/>
        <end position="113"/>
    </location>
</feature>
<dbReference type="EMBL" id="BAAATZ010000029">
    <property type="protein sequence ID" value="GAA2734096.1"/>
    <property type="molecule type" value="Genomic_DNA"/>
</dbReference>
<protein>
    <recommendedName>
        <fullName evidence="1">DeoxyPurine in DNA protein A domain-containing protein</fullName>
    </recommendedName>
</protein>
<dbReference type="InterPro" id="IPR055645">
    <property type="entry name" value="DpdA"/>
</dbReference>
<accession>A0ABN3UJI4</accession>
<evidence type="ECO:0000313" key="3">
    <source>
        <dbReference type="Proteomes" id="UP001501842"/>
    </source>
</evidence>
<name>A0ABN3UJI4_9ACTN</name>
<dbReference type="Pfam" id="PF23859">
    <property type="entry name" value="DpdA"/>
    <property type="match status" value="1"/>
</dbReference>